<accession>A0ABQ3ZNP7</accession>
<evidence type="ECO:0000256" key="1">
    <source>
        <dbReference type="SAM" id="MobiDB-lite"/>
    </source>
</evidence>
<feature type="compositionally biased region" description="Polar residues" evidence="1">
    <location>
        <begin position="49"/>
        <end position="61"/>
    </location>
</feature>
<name>A0ABQ3ZNP7_9ACTN</name>
<proteinExistence type="predicted"/>
<gene>
    <name evidence="2" type="ORF">Ahu01nite_032740</name>
</gene>
<dbReference type="EMBL" id="BOMN01000040">
    <property type="protein sequence ID" value="GIE20172.1"/>
    <property type="molecule type" value="Genomic_DNA"/>
</dbReference>
<evidence type="ECO:0000313" key="2">
    <source>
        <dbReference type="EMBL" id="GIE20172.1"/>
    </source>
</evidence>
<evidence type="ECO:0000313" key="3">
    <source>
        <dbReference type="Proteomes" id="UP000603200"/>
    </source>
</evidence>
<dbReference type="Proteomes" id="UP000603200">
    <property type="component" value="Unassembled WGS sequence"/>
</dbReference>
<sequence length="76" mass="7422">MVGTTPGYVAPPVGTPPSGGTDNEDEGTGTEAPEIGGAVLGGSGGSPQAPKNASTPITGRTLTPARRTTPWSTAPY</sequence>
<organism evidence="2 3">
    <name type="scientific">Winogradskya humida</name>
    <dbReference type="NCBI Taxonomy" id="113566"/>
    <lineage>
        <taxon>Bacteria</taxon>
        <taxon>Bacillati</taxon>
        <taxon>Actinomycetota</taxon>
        <taxon>Actinomycetes</taxon>
        <taxon>Micromonosporales</taxon>
        <taxon>Micromonosporaceae</taxon>
        <taxon>Winogradskya</taxon>
    </lineage>
</organism>
<keyword evidence="3" id="KW-1185">Reference proteome</keyword>
<feature type="region of interest" description="Disordered" evidence="1">
    <location>
        <begin position="1"/>
        <end position="76"/>
    </location>
</feature>
<protein>
    <submittedName>
        <fullName evidence="2">Uncharacterized protein</fullName>
    </submittedName>
</protein>
<reference evidence="2 3" key="1">
    <citation type="submission" date="2021-01" db="EMBL/GenBank/DDBJ databases">
        <title>Whole genome shotgun sequence of Actinoplanes humidus NBRC 14915.</title>
        <authorList>
            <person name="Komaki H."/>
            <person name="Tamura T."/>
        </authorList>
    </citation>
    <scope>NUCLEOTIDE SEQUENCE [LARGE SCALE GENOMIC DNA]</scope>
    <source>
        <strain evidence="2 3">NBRC 14915</strain>
    </source>
</reference>
<comment type="caution">
    <text evidence="2">The sequence shown here is derived from an EMBL/GenBank/DDBJ whole genome shotgun (WGS) entry which is preliminary data.</text>
</comment>